<dbReference type="RefSeq" id="WP_129888443.1">
    <property type="nucleotide sequence ID" value="NZ_CP035758.1"/>
</dbReference>
<reference evidence="7 8" key="1">
    <citation type="submission" date="2019-01" db="EMBL/GenBank/DDBJ databases">
        <title>Ktedonosporobacter rubrisoli SCAWS-G2.</title>
        <authorList>
            <person name="Huang Y."/>
            <person name="Yan B."/>
        </authorList>
    </citation>
    <scope>NUCLEOTIDE SEQUENCE [LARGE SCALE GENOMIC DNA]</scope>
    <source>
        <strain evidence="7 8">SCAWS-G2</strain>
    </source>
</reference>
<dbReference type="PROSITE" id="PS51012">
    <property type="entry name" value="ABC_TM2"/>
    <property type="match status" value="1"/>
</dbReference>
<proteinExistence type="predicted"/>
<feature type="transmembrane region" description="Helical" evidence="5">
    <location>
        <begin position="275"/>
        <end position="308"/>
    </location>
</feature>
<dbReference type="PANTHER" id="PTHR43229:SF2">
    <property type="entry name" value="NODULATION PROTEIN J"/>
    <property type="match status" value="1"/>
</dbReference>
<feature type="domain" description="ABC transmembrane type-2" evidence="6">
    <location>
        <begin position="179"/>
        <end position="426"/>
    </location>
</feature>
<dbReference type="InterPro" id="IPR051784">
    <property type="entry name" value="Nod_factor_ABC_transporter"/>
</dbReference>
<keyword evidence="8" id="KW-1185">Reference proteome</keyword>
<evidence type="ECO:0000256" key="2">
    <source>
        <dbReference type="ARBA" id="ARBA00022692"/>
    </source>
</evidence>
<dbReference type="GO" id="GO:0140359">
    <property type="term" value="F:ABC-type transporter activity"/>
    <property type="evidence" value="ECO:0007669"/>
    <property type="project" value="InterPro"/>
</dbReference>
<feature type="transmembrane region" description="Helical" evidence="5">
    <location>
        <begin position="232"/>
        <end position="255"/>
    </location>
</feature>
<evidence type="ECO:0000256" key="1">
    <source>
        <dbReference type="ARBA" id="ARBA00004141"/>
    </source>
</evidence>
<feature type="transmembrane region" description="Helical" evidence="5">
    <location>
        <begin position="73"/>
        <end position="96"/>
    </location>
</feature>
<evidence type="ECO:0000256" key="4">
    <source>
        <dbReference type="ARBA" id="ARBA00023136"/>
    </source>
</evidence>
<dbReference type="InterPro" id="IPR013525">
    <property type="entry name" value="ABC2_TM"/>
</dbReference>
<keyword evidence="4 5" id="KW-0472">Membrane</keyword>
<dbReference type="GO" id="GO:0016020">
    <property type="term" value="C:membrane"/>
    <property type="evidence" value="ECO:0007669"/>
    <property type="project" value="UniProtKB-SubCell"/>
</dbReference>
<evidence type="ECO:0000259" key="6">
    <source>
        <dbReference type="PROSITE" id="PS51012"/>
    </source>
</evidence>
<feature type="transmembrane region" description="Helical" evidence="5">
    <location>
        <begin position="405"/>
        <end position="423"/>
    </location>
</feature>
<accession>A0A4P6JRF5</accession>
<dbReference type="Pfam" id="PF12698">
    <property type="entry name" value="ABC2_membrane_3"/>
    <property type="match status" value="1"/>
</dbReference>
<keyword evidence="3 5" id="KW-1133">Transmembrane helix</keyword>
<dbReference type="PANTHER" id="PTHR43229">
    <property type="entry name" value="NODULATION PROTEIN J"/>
    <property type="match status" value="1"/>
</dbReference>
<evidence type="ECO:0000256" key="3">
    <source>
        <dbReference type="ARBA" id="ARBA00022989"/>
    </source>
</evidence>
<dbReference type="OrthoDB" id="4916864at2"/>
<name>A0A4P6JRF5_KTERU</name>
<feature type="transmembrane region" description="Helical" evidence="5">
    <location>
        <begin position="314"/>
        <end position="338"/>
    </location>
</feature>
<comment type="subcellular location">
    <subcellularLocation>
        <location evidence="1">Membrane</location>
        <topology evidence="1">Multi-pass membrane protein</topology>
    </subcellularLocation>
</comment>
<dbReference type="EMBL" id="CP035758">
    <property type="protein sequence ID" value="QBD77386.1"/>
    <property type="molecule type" value="Genomic_DNA"/>
</dbReference>
<dbReference type="AlphaFoldDB" id="A0A4P6JRF5"/>
<evidence type="ECO:0000256" key="5">
    <source>
        <dbReference type="SAM" id="Phobius"/>
    </source>
</evidence>
<protein>
    <submittedName>
        <fullName evidence="7">ABC transporter permease</fullName>
    </submittedName>
</protein>
<gene>
    <name evidence="7" type="ORF">EPA93_15845</name>
</gene>
<dbReference type="KEGG" id="kbs:EPA93_15845"/>
<feature type="transmembrane region" description="Helical" evidence="5">
    <location>
        <begin position="345"/>
        <end position="369"/>
    </location>
</feature>
<keyword evidence="2 5" id="KW-0812">Transmembrane</keyword>
<evidence type="ECO:0000313" key="7">
    <source>
        <dbReference type="EMBL" id="QBD77386.1"/>
    </source>
</evidence>
<organism evidence="7 8">
    <name type="scientific">Ktedonosporobacter rubrisoli</name>
    <dbReference type="NCBI Taxonomy" id="2509675"/>
    <lineage>
        <taxon>Bacteria</taxon>
        <taxon>Bacillati</taxon>
        <taxon>Chloroflexota</taxon>
        <taxon>Ktedonobacteria</taxon>
        <taxon>Ktedonobacterales</taxon>
        <taxon>Ktedonosporobacteraceae</taxon>
        <taxon>Ktedonosporobacter</taxon>
    </lineage>
</organism>
<evidence type="ECO:0000313" key="8">
    <source>
        <dbReference type="Proteomes" id="UP000290365"/>
    </source>
</evidence>
<dbReference type="InterPro" id="IPR047817">
    <property type="entry name" value="ABC2_TM_bact-type"/>
</dbReference>
<dbReference type="Proteomes" id="UP000290365">
    <property type="component" value="Chromosome"/>
</dbReference>
<dbReference type="Gene3D" id="3.40.1710.10">
    <property type="entry name" value="abc type-2 transporter like domain"/>
    <property type="match status" value="1"/>
</dbReference>
<sequence length="429" mass="46972">MRGKKSSGQQRRWNESRKQRNAPGFWQIGMRKKRARRQISIDILKLLKDNFHALRGLWALARLDLLLWRRMPLAIASALIPPIGMAVMLVALSFAVTQEPVALVIESHGPSSLHMAEIIKADTDAYFLSVTDMQDAQRMLRDQEIAAIIIIPADFEQKASSHTASLQLLLNNIDIDFSDDIRRSVERSIAQFDAPQLSLEGQLNTGDSNATPNPYHINIDERNLRETNVNFLAYQVLPDLVLLVLSTGLMGTALLCAQDVERGKARHLVLAPLSAWVLVAGRLLGGFIASLIVLIPAIALCLIIGIISPPAGHWPALIAIFAATALGASSLGAILGTLLRGTRNIALASSLLATYLFFLGGGFTIIQFLPQWLRTISAFNPIRYAIDGMRQALFYPDLSGFSTDLAVLLGTALLAMVVGSVAVRRSWSR</sequence>